<evidence type="ECO:0000256" key="2">
    <source>
        <dbReference type="ARBA" id="ARBA00023043"/>
    </source>
</evidence>
<dbReference type="Pfam" id="PF12796">
    <property type="entry name" value="Ank_2"/>
    <property type="match status" value="1"/>
</dbReference>
<keyword evidence="2" id="KW-0040">ANK repeat</keyword>
<dbReference type="Gene3D" id="1.25.40.20">
    <property type="entry name" value="Ankyrin repeat-containing domain"/>
    <property type="match status" value="2"/>
</dbReference>
<organism evidence="3">
    <name type="scientific">marine metagenome</name>
    <dbReference type="NCBI Taxonomy" id="408172"/>
    <lineage>
        <taxon>unclassified sequences</taxon>
        <taxon>metagenomes</taxon>
        <taxon>ecological metagenomes</taxon>
    </lineage>
</organism>
<dbReference type="PROSITE" id="PS50297">
    <property type="entry name" value="ANK_REP_REGION"/>
    <property type="match status" value="3"/>
</dbReference>
<dbReference type="PANTHER" id="PTHR24171:SF8">
    <property type="entry name" value="BRCA1-ASSOCIATED RING DOMAIN PROTEIN 1"/>
    <property type="match status" value="1"/>
</dbReference>
<accession>A0A382RYY6</accession>
<sequence length="261" mass="28587">REMKNILITTIATVVLVGTAFAGPIHDAARDGDLAGVQAELDKGADVNKKDNDGMTPLNYAAVFGEKEIVELLLANGADVNAKAKDGVTPLFDAVATVQKEIAKLLIINGADVNVADPFSMTPLHFAAVFGQKEITELLLAECADVNAKNLDDETPLDMAEMIVATSPGLPGFGGDFEETIDLLRKHQLMPRLEYGKDRWPFGFSFNAKDGMTYVVEVTQDFKQWGELETIEGTGKQVKFIDPRQPLVPFKRNFYRVKLVE</sequence>
<dbReference type="SUPFAM" id="SSF48403">
    <property type="entry name" value="Ankyrin repeat"/>
    <property type="match status" value="1"/>
</dbReference>
<dbReference type="InterPro" id="IPR036770">
    <property type="entry name" value="Ankyrin_rpt-contain_sf"/>
</dbReference>
<evidence type="ECO:0000313" key="3">
    <source>
        <dbReference type="EMBL" id="SVD02227.1"/>
    </source>
</evidence>
<name>A0A382RYY6_9ZZZZ</name>
<protein>
    <submittedName>
        <fullName evidence="3">Uncharacterized protein</fullName>
    </submittedName>
</protein>
<dbReference type="AlphaFoldDB" id="A0A382RYY6"/>
<dbReference type="Pfam" id="PF00023">
    <property type="entry name" value="Ank"/>
    <property type="match status" value="1"/>
</dbReference>
<dbReference type="EMBL" id="UINC01124821">
    <property type="protein sequence ID" value="SVD02227.1"/>
    <property type="molecule type" value="Genomic_DNA"/>
</dbReference>
<gene>
    <name evidence="3" type="ORF">METZ01_LOCUS355081</name>
</gene>
<reference evidence="3" key="1">
    <citation type="submission" date="2018-05" db="EMBL/GenBank/DDBJ databases">
        <authorList>
            <person name="Lanie J.A."/>
            <person name="Ng W.-L."/>
            <person name="Kazmierczak K.M."/>
            <person name="Andrzejewski T.M."/>
            <person name="Davidsen T.M."/>
            <person name="Wayne K.J."/>
            <person name="Tettelin H."/>
            <person name="Glass J.I."/>
            <person name="Rusch D."/>
            <person name="Podicherti R."/>
            <person name="Tsui H.-C.T."/>
            <person name="Winkler M.E."/>
        </authorList>
    </citation>
    <scope>NUCLEOTIDE SEQUENCE</scope>
</reference>
<dbReference type="InterPro" id="IPR002110">
    <property type="entry name" value="Ankyrin_rpt"/>
</dbReference>
<dbReference type="PROSITE" id="PS50088">
    <property type="entry name" value="ANK_REPEAT"/>
    <property type="match status" value="4"/>
</dbReference>
<dbReference type="SMART" id="SM00248">
    <property type="entry name" value="ANK"/>
    <property type="match status" value="4"/>
</dbReference>
<dbReference type="PRINTS" id="PR01415">
    <property type="entry name" value="ANKYRIN"/>
</dbReference>
<evidence type="ECO:0000256" key="1">
    <source>
        <dbReference type="ARBA" id="ARBA00022737"/>
    </source>
</evidence>
<feature type="non-terminal residue" evidence="3">
    <location>
        <position position="1"/>
    </location>
</feature>
<proteinExistence type="predicted"/>
<keyword evidence="1" id="KW-0677">Repeat</keyword>
<dbReference type="PANTHER" id="PTHR24171">
    <property type="entry name" value="ANKYRIN REPEAT DOMAIN-CONTAINING PROTEIN 39-RELATED"/>
    <property type="match status" value="1"/>
</dbReference>